<dbReference type="Proteomes" id="UP001056778">
    <property type="component" value="Chromosome 1"/>
</dbReference>
<evidence type="ECO:0000313" key="1">
    <source>
        <dbReference type="EMBL" id="KAI4469343.1"/>
    </source>
</evidence>
<sequence length="292" mass="30985">MNYTNKLENYNLGVSDSAIAAIVAKAKKNSTANHNADVYKLCYGCIDLTSLNVTDSESSIAELARKAMDFGNHFPDIPNVASLCVYPVFVETAGVVLGDSGLRITSVAGGFPSSQTYLEVKMLEIAMAAENGADEIDMVMNVGQMLTGDYELLANEIELIGGEIGGYIVLKVIIESGALINPSMVRTASLLSMMAGADFVKTSTGKIPVAATPEAAVVICEAIRDYRENTGRKVGFKAAGGIKTSEDAALYYTIVKTVLGEEWLNPSLFRIGTSSAANTLLSSITGSEVKYF</sequence>
<gene>
    <name evidence="1" type="ORF">MML48_1g00062</name>
</gene>
<name>A0ACB9TR09_HOLOL</name>
<protein>
    <submittedName>
        <fullName evidence="1">Deoxyribose-phosphate aldolase</fullName>
    </submittedName>
</protein>
<organism evidence="1 2">
    <name type="scientific">Holotrichia oblita</name>
    <name type="common">Chafer beetle</name>
    <dbReference type="NCBI Taxonomy" id="644536"/>
    <lineage>
        <taxon>Eukaryota</taxon>
        <taxon>Metazoa</taxon>
        <taxon>Ecdysozoa</taxon>
        <taxon>Arthropoda</taxon>
        <taxon>Hexapoda</taxon>
        <taxon>Insecta</taxon>
        <taxon>Pterygota</taxon>
        <taxon>Neoptera</taxon>
        <taxon>Endopterygota</taxon>
        <taxon>Coleoptera</taxon>
        <taxon>Polyphaga</taxon>
        <taxon>Scarabaeiformia</taxon>
        <taxon>Scarabaeidae</taxon>
        <taxon>Melolonthinae</taxon>
        <taxon>Holotrichia</taxon>
    </lineage>
</organism>
<keyword evidence="2" id="KW-1185">Reference proteome</keyword>
<evidence type="ECO:0000313" key="2">
    <source>
        <dbReference type="Proteomes" id="UP001056778"/>
    </source>
</evidence>
<reference evidence="1" key="1">
    <citation type="submission" date="2022-04" db="EMBL/GenBank/DDBJ databases">
        <title>Chromosome-scale genome assembly of Holotrichia oblita Faldermann.</title>
        <authorList>
            <person name="Rongchong L."/>
        </authorList>
    </citation>
    <scope>NUCLEOTIDE SEQUENCE</scope>
    <source>
        <strain evidence="1">81SQS9</strain>
    </source>
</reference>
<comment type="caution">
    <text evidence="1">The sequence shown here is derived from an EMBL/GenBank/DDBJ whole genome shotgun (WGS) entry which is preliminary data.</text>
</comment>
<dbReference type="EMBL" id="CM043015">
    <property type="protein sequence ID" value="KAI4469343.1"/>
    <property type="molecule type" value="Genomic_DNA"/>
</dbReference>
<proteinExistence type="predicted"/>
<accession>A0ACB9TR09</accession>